<organism evidence="2 3">
    <name type="scientific">Sphagnum jensenii</name>
    <dbReference type="NCBI Taxonomy" id="128206"/>
    <lineage>
        <taxon>Eukaryota</taxon>
        <taxon>Viridiplantae</taxon>
        <taxon>Streptophyta</taxon>
        <taxon>Embryophyta</taxon>
        <taxon>Bryophyta</taxon>
        <taxon>Sphagnophytina</taxon>
        <taxon>Sphagnopsida</taxon>
        <taxon>Sphagnales</taxon>
        <taxon>Sphagnaceae</taxon>
        <taxon>Sphagnum</taxon>
    </lineage>
</organism>
<reference evidence="2" key="1">
    <citation type="submission" date="2024-02" db="EMBL/GenBank/DDBJ databases">
        <authorList>
            <consortium name="ELIXIR-Norway"/>
            <consortium name="Elixir Norway"/>
        </authorList>
    </citation>
    <scope>NUCLEOTIDE SEQUENCE</scope>
</reference>
<feature type="compositionally biased region" description="Low complexity" evidence="1">
    <location>
        <begin position="52"/>
        <end position="64"/>
    </location>
</feature>
<accession>A0ABP0XBW8</accession>
<evidence type="ECO:0000313" key="2">
    <source>
        <dbReference type="EMBL" id="CAK9275050.1"/>
    </source>
</evidence>
<gene>
    <name evidence="2" type="ORF">CSSPJE1EN1_LOCUS20528</name>
</gene>
<dbReference type="EMBL" id="OZ020101">
    <property type="protein sequence ID" value="CAK9275050.1"/>
    <property type="molecule type" value="Genomic_DNA"/>
</dbReference>
<evidence type="ECO:0000256" key="1">
    <source>
        <dbReference type="SAM" id="MobiDB-lite"/>
    </source>
</evidence>
<keyword evidence="3" id="KW-1185">Reference proteome</keyword>
<name>A0ABP0XBW8_9BRYO</name>
<proteinExistence type="predicted"/>
<feature type="region of interest" description="Disordered" evidence="1">
    <location>
        <begin position="41"/>
        <end position="76"/>
    </location>
</feature>
<evidence type="ECO:0000313" key="3">
    <source>
        <dbReference type="Proteomes" id="UP001497444"/>
    </source>
</evidence>
<sequence>MSLQDLLYKKTHKSSIIIISCGTLFLASVVVEPRRSVVWQKGRSGNPANAHSSSSRSCKVNNSSEEGEDDGAVGRTQEDDKKKLSCCCYAGGDGWCEEEEEEGTQIAEQQQNVEEFAQDYDDYDDAWDVVVEDEDVQLLAKFRTIYNHVQVLEVARRAQHPLAGAQILLLDKPGNIQSVCFPQKALTDSYYDVFTTLPPLLPEGGPVGNLRLGAGTAA</sequence>
<dbReference type="Proteomes" id="UP001497444">
    <property type="component" value="Chromosome 6"/>
</dbReference>
<protein>
    <submittedName>
        <fullName evidence="2">Uncharacterized protein</fullName>
    </submittedName>
</protein>